<dbReference type="NCBIfam" id="TIGR04399">
    <property type="entry name" value="acc_Sec_SLAP"/>
    <property type="match status" value="1"/>
</dbReference>
<reference evidence="1" key="1">
    <citation type="submission" date="2009-06" db="EMBL/GenBank/DDBJ databases">
        <title>Complete sequence of chromosome of Geopacillus sp. WCH70.</title>
        <authorList>
            <consortium name="US DOE Joint Genome Institute"/>
            <person name="Lucas S."/>
            <person name="Copeland A."/>
            <person name="Lapidus A."/>
            <person name="Glavina del Rio T."/>
            <person name="Dalin E."/>
            <person name="Tice H."/>
            <person name="Bruce D."/>
            <person name="Goodwin L."/>
            <person name="Pitluck S."/>
            <person name="Chertkov O."/>
            <person name="Brettin T."/>
            <person name="Detter J.C."/>
            <person name="Han C."/>
            <person name="Larimer F."/>
            <person name="Land M."/>
            <person name="Hauser L."/>
            <person name="Kyrpides N."/>
            <person name="Mikhailova N."/>
            <person name="Brumm P."/>
            <person name="Mead D.A."/>
            <person name="Richardson P."/>
        </authorList>
    </citation>
    <scope>NUCLEOTIDE SEQUENCE [LARGE SCALE GENOMIC DNA]</scope>
    <source>
        <strain evidence="1">WCH70</strain>
    </source>
</reference>
<dbReference type="AlphaFoldDB" id="C5D877"/>
<dbReference type="STRING" id="471223.GWCH70_3048"/>
<name>C5D877_GEOSW</name>
<dbReference type="HOGENOM" id="CLU_078151_0_0_9"/>
<accession>C5D877</accession>
<dbReference type="InterPro" id="IPR030910">
    <property type="entry name" value="SLAP_dom"/>
</dbReference>
<dbReference type="InterPro" id="IPR030911">
    <property type="entry name" value="Sec_acc_SLAP"/>
</dbReference>
<organism evidence="1">
    <name type="scientific">Geobacillus sp. (strain WCH70)</name>
    <dbReference type="NCBI Taxonomy" id="471223"/>
    <lineage>
        <taxon>Bacteria</taxon>
        <taxon>Bacillati</taxon>
        <taxon>Bacillota</taxon>
        <taxon>Bacilli</taxon>
        <taxon>Bacillales</taxon>
        <taxon>Anoxybacillaceae</taxon>
        <taxon>Geobacillus</taxon>
    </lineage>
</organism>
<dbReference type="OrthoDB" id="1907642at2"/>
<evidence type="ECO:0000313" key="1">
    <source>
        <dbReference type="EMBL" id="ACS25715.1"/>
    </source>
</evidence>
<proteinExistence type="predicted"/>
<protein>
    <recommendedName>
        <fullName evidence="2">Accessory Sec system S-layer assembly protein</fullName>
    </recommendedName>
</protein>
<dbReference type="eggNOG" id="ENOG502Z9IH">
    <property type="taxonomic scope" value="Bacteria"/>
</dbReference>
<dbReference type="EMBL" id="CP001638">
    <property type="protein sequence ID" value="ACS25715.1"/>
    <property type="molecule type" value="Genomic_DNA"/>
</dbReference>
<dbReference type="NCBIfam" id="TIGR04398">
    <property type="entry name" value="SLAP_DUP"/>
    <property type="match status" value="2"/>
</dbReference>
<evidence type="ECO:0008006" key="2">
    <source>
        <dbReference type="Google" id="ProtNLM"/>
    </source>
</evidence>
<dbReference type="KEGG" id="gwc:GWCH70_3048"/>
<sequence length="292" mass="33063">MFPFFKKKKKSGGDTAVSAQDVIQETDGAGGEDVHTELSLHPSWNLSLEQQYVLRFLNNELSPLKPNQISLSGISLRREADGVIVSAFVRHSLSKPIKIGKTTLLLLSADDAIIARKEFDLEEMGELPAKSSRPWHFLFENATLKTDDIPSEGWKLAFELKPKHRLELEESWEKALPEEEKEKLRQLVDQLEPPKSGEVNFFGLQAKLTEEHGLHITVLIRNGSDRNIYLEQLPLQVEDATGEVIARGGFVLDRLEVKANTTKPWTFIFPKELIQKSEPDLSKWKISIVEQS</sequence>
<gene>
    <name evidence="1" type="ordered locus">GWCH70_3048</name>
</gene>